<feature type="region of interest" description="Disordered" evidence="7">
    <location>
        <begin position="68"/>
        <end position="106"/>
    </location>
</feature>
<evidence type="ECO:0000256" key="1">
    <source>
        <dbReference type="ARBA" id="ARBA00004123"/>
    </source>
</evidence>
<gene>
    <name evidence="9" type="ORF">CTI12_AA274580</name>
</gene>
<evidence type="ECO:0000313" key="10">
    <source>
        <dbReference type="Proteomes" id="UP000245207"/>
    </source>
</evidence>
<keyword evidence="10" id="KW-1185">Reference proteome</keyword>
<evidence type="ECO:0000256" key="6">
    <source>
        <dbReference type="ARBA" id="ARBA00023242"/>
    </source>
</evidence>
<feature type="domain" description="HTH myb-type" evidence="8">
    <location>
        <begin position="95"/>
        <end position="121"/>
    </location>
</feature>
<dbReference type="OrthoDB" id="2143914at2759"/>
<dbReference type="Gene3D" id="1.10.10.60">
    <property type="entry name" value="Homeodomain-like"/>
    <property type="match status" value="1"/>
</dbReference>
<dbReference type="Proteomes" id="UP000245207">
    <property type="component" value="Unassembled WGS sequence"/>
</dbReference>
<sequence length="183" mass="20581">MQYRVSVDLMDNNNRPAILTTNLVFCLINSRHQFSGQLSSQSCYGINFPMKIMIKIPLPPLNEKKKKKYRQKKIHLDNTKPKSSRKMGRAPCRDKTNVKKGPWSSEEDAKLKDHIEKYGTGGAAARMATLKQRAVMYHYPCPVGDFYALAAHIYFSAALLQSIPEKMSGCVFGGDHAISTISI</sequence>
<keyword evidence="5" id="KW-0804">Transcription</keyword>
<dbReference type="GO" id="GO:0005634">
    <property type="term" value="C:nucleus"/>
    <property type="evidence" value="ECO:0007669"/>
    <property type="project" value="UniProtKB-SubCell"/>
</dbReference>
<name>A0A2U1NES3_ARTAN</name>
<accession>A0A2U1NES3</accession>
<organism evidence="9 10">
    <name type="scientific">Artemisia annua</name>
    <name type="common">Sweet wormwood</name>
    <dbReference type="NCBI Taxonomy" id="35608"/>
    <lineage>
        <taxon>Eukaryota</taxon>
        <taxon>Viridiplantae</taxon>
        <taxon>Streptophyta</taxon>
        <taxon>Embryophyta</taxon>
        <taxon>Tracheophyta</taxon>
        <taxon>Spermatophyta</taxon>
        <taxon>Magnoliopsida</taxon>
        <taxon>eudicotyledons</taxon>
        <taxon>Gunneridae</taxon>
        <taxon>Pentapetalae</taxon>
        <taxon>asterids</taxon>
        <taxon>campanulids</taxon>
        <taxon>Asterales</taxon>
        <taxon>Asteraceae</taxon>
        <taxon>Asteroideae</taxon>
        <taxon>Anthemideae</taxon>
        <taxon>Artemisiinae</taxon>
        <taxon>Artemisia</taxon>
    </lineage>
</organism>
<keyword evidence="2" id="KW-0677">Repeat</keyword>
<evidence type="ECO:0000256" key="2">
    <source>
        <dbReference type="ARBA" id="ARBA00022737"/>
    </source>
</evidence>
<evidence type="ECO:0000259" key="8">
    <source>
        <dbReference type="PROSITE" id="PS51294"/>
    </source>
</evidence>
<reference evidence="9 10" key="1">
    <citation type="journal article" date="2018" name="Mol. Plant">
        <title>The genome of Artemisia annua provides insight into the evolution of Asteraceae family and artemisinin biosynthesis.</title>
        <authorList>
            <person name="Shen Q."/>
            <person name="Zhang L."/>
            <person name="Liao Z."/>
            <person name="Wang S."/>
            <person name="Yan T."/>
            <person name="Shi P."/>
            <person name="Liu M."/>
            <person name="Fu X."/>
            <person name="Pan Q."/>
            <person name="Wang Y."/>
            <person name="Lv Z."/>
            <person name="Lu X."/>
            <person name="Zhang F."/>
            <person name="Jiang W."/>
            <person name="Ma Y."/>
            <person name="Chen M."/>
            <person name="Hao X."/>
            <person name="Li L."/>
            <person name="Tang Y."/>
            <person name="Lv G."/>
            <person name="Zhou Y."/>
            <person name="Sun X."/>
            <person name="Brodelius P.E."/>
            <person name="Rose J.K.C."/>
            <person name="Tang K."/>
        </authorList>
    </citation>
    <scope>NUCLEOTIDE SEQUENCE [LARGE SCALE GENOMIC DNA]</scope>
    <source>
        <strain evidence="10">cv. Huhao1</strain>
        <tissue evidence="9">Leaf</tissue>
    </source>
</reference>
<keyword evidence="4 9" id="KW-0238">DNA-binding</keyword>
<comment type="caution">
    <text evidence="9">The sequence shown here is derived from an EMBL/GenBank/DDBJ whole genome shotgun (WGS) entry which is preliminary data.</text>
</comment>
<dbReference type="InterPro" id="IPR017930">
    <property type="entry name" value="Myb_dom"/>
</dbReference>
<keyword evidence="6" id="KW-0539">Nucleus</keyword>
<dbReference type="AlphaFoldDB" id="A0A2U1NES3"/>
<protein>
    <submittedName>
        <fullName evidence="9">Homeodomain-like protein</fullName>
    </submittedName>
</protein>
<keyword evidence="3" id="KW-0805">Transcription regulation</keyword>
<dbReference type="GO" id="GO:0003677">
    <property type="term" value="F:DNA binding"/>
    <property type="evidence" value="ECO:0007669"/>
    <property type="project" value="UniProtKB-KW"/>
</dbReference>
<dbReference type="STRING" id="35608.A0A2U1NES3"/>
<evidence type="ECO:0000256" key="5">
    <source>
        <dbReference type="ARBA" id="ARBA00023163"/>
    </source>
</evidence>
<evidence type="ECO:0000256" key="7">
    <source>
        <dbReference type="SAM" id="MobiDB-lite"/>
    </source>
</evidence>
<dbReference type="PANTHER" id="PTHR48000">
    <property type="entry name" value="OS09G0431300 PROTEIN"/>
    <property type="match status" value="1"/>
</dbReference>
<comment type="subcellular location">
    <subcellularLocation>
        <location evidence="1">Nucleus</location>
    </subcellularLocation>
</comment>
<keyword evidence="9" id="KW-0371">Homeobox</keyword>
<evidence type="ECO:0000256" key="4">
    <source>
        <dbReference type="ARBA" id="ARBA00023125"/>
    </source>
</evidence>
<proteinExistence type="predicted"/>
<dbReference type="EMBL" id="PKPP01002977">
    <property type="protein sequence ID" value="PWA72012.1"/>
    <property type="molecule type" value="Genomic_DNA"/>
</dbReference>
<dbReference type="PANTHER" id="PTHR48000:SF46">
    <property type="entry name" value="TRANSCRIPTION FACTOR MYB36"/>
    <property type="match status" value="1"/>
</dbReference>
<evidence type="ECO:0000313" key="9">
    <source>
        <dbReference type="EMBL" id="PWA72012.1"/>
    </source>
</evidence>
<evidence type="ECO:0000256" key="3">
    <source>
        <dbReference type="ARBA" id="ARBA00023015"/>
    </source>
</evidence>
<dbReference type="PROSITE" id="PS51294">
    <property type="entry name" value="HTH_MYB"/>
    <property type="match status" value="1"/>
</dbReference>